<protein>
    <submittedName>
        <fullName evidence="1">Uncharacterized protein</fullName>
    </submittedName>
</protein>
<accession>A0A8F1MB88</accession>
<evidence type="ECO:0000313" key="2">
    <source>
        <dbReference type="Proteomes" id="UP000679129"/>
    </source>
</evidence>
<reference evidence="1" key="1">
    <citation type="submission" date="2021-06" db="EMBL/GenBank/DDBJ databases">
        <title>An adapted protocol for Saccharibacteria cultivation: two new species join this phylum of Candidate Phyla Radiations.</title>
        <authorList>
            <person name="Ibrahim A."/>
            <person name="Maatouk M."/>
            <person name="Zgheib R."/>
            <person name="Haddad G."/>
            <person name="Bou Khalil J."/>
            <person name="Raoult D."/>
            <person name="Bittar F."/>
        </authorList>
    </citation>
    <scope>NUCLEOTIDE SEQUENCE</scope>
    <source>
        <strain evidence="1">IHU1</strain>
    </source>
</reference>
<dbReference type="EMBL" id="CP076460">
    <property type="protein sequence ID" value="QWQ32241.1"/>
    <property type="molecule type" value="Genomic_DNA"/>
</dbReference>
<name>A0A8F1MB88_9BACT</name>
<gene>
    <name evidence="1" type="ORF">KOY48_05365</name>
</gene>
<proteinExistence type="predicted"/>
<dbReference type="KEGG" id="mnd:KOY48_05365"/>
<sequence>MEQVIISTSPIIEPTLDVESDEVATKIPEECLVLREEFVKNIGKKRFAAQ</sequence>
<dbReference type="AlphaFoldDB" id="A0A8F1MB88"/>
<keyword evidence="2" id="KW-1185">Reference proteome</keyword>
<evidence type="ECO:0000313" key="1">
    <source>
        <dbReference type="EMBL" id="QWQ32241.1"/>
    </source>
</evidence>
<dbReference type="Proteomes" id="UP000679129">
    <property type="component" value="Chromosome"/>
</dbReference>
<organism evidence="1 2">
    <name type="scientific">Candidatus Minimicrobia naudis</name>
    <dbReference type="NCBI Taxonomy" id="2841263"/>
    <lineage>
        <taxon>Bacteria</taxon>
        <taxon>Candidatus Saccharimonadota</taxon>
        <taxon>Candidatus Saccharimonadota incertae sedis</taxon>
        <taxon>Candidatus Minimicrobia</taxon>
    </lineage>
</organism>